<keyword evidence="3" id="KW-1185">Reference proteome</keyword>
<accession>A0A7K5HAJ5</accession>
<dbReference type="EMBL" id="VYZB01000012">
    <property type="protein sequence ID" value="NWS66193.1"/>
    <property type="molecule type" value="Genomic_DNA"/>
</dbReference>
<dbReference type="PANTHER" id="PTHR40389">
    <property type="entry name" value="ENDOGENOUS RETROVIRUS GROUP K MEMBER 24 GAG POLYPROTEIN-RELATED"/>
    <property type="match status" value="1"/>
</dbReference>
<dbReference type="InterPro" id="IPR008916">
    <property type="entry name" value="Retrov_capsid_C"/>
</dbReference>
<feature type="non-terminal residue" evidence="2">
    <location>
        <position position="346"/>
    </location>
</feature>
<dbReference type="AlphaFoldDB" id="A0A7K5HAJ5"/>
<dbReference type="Gene3D" id="1.10.1200.30">
    <property type="match status" value="1"/>
</dbReference>
<dbReference type="Pfam" id="PF00607">
    <property type="entry name" value="Gag_p24"/>
    <property type="match status" value="1"/>
</dbReference>
<evidence type="ECO:0000259" key="1">
    <source>
        <dbReference type="Pfam" id="PF19317"/>
    </source>
</evidence>
<sequence length="346" mass="38401">CTKDFDATMQALSQKMEKAMSMIQQHCESTTEEKVTKGTKSVQELAAKTTCLPSAPPITELYPPPYADTPTKHRHESRWSGVIRDAILEGDWQPASNIVMPIVMGAGGPQYEQHDWKVLQQVKKTVQENGIKSEATRAALDWIFTADVNSPHDCRNLARLLLSPSQQIIWDREWMRLAGLEAMRQRDTNDPLHGITPEMITGKGPFADMTVQLQYPNTLHHLTAQLARQAFYAVPDENPVPSFTNVKQGLTESFIHFIDRLSAALASQTDMNEDTKQTMFKLLAFENANSKTKETLATLPKGADVGDMIELANRAQNSLQGKLIAQAVSSAIAPTTNMIAAVVQRM</sequence>
<dbReference type="OrthoDB" id="9352756at2759"/>
<dbReference type="Pfam" id="PF19317">
    <property type="entry name" value="Gag_p24_C"/>
    <property type="match status" value="1"/>
</dbReference>
<dbReference type="Gene3D" id="1.10.375.10">
    <property type="entry name" value="Human Immunodeficiency Virus Type 1 Capsid Protein"/>
    <property type="match status" value="1"/>
</dbReference>
<dbReference type="GO" id="GO:0016032">
    <property type="term" value="P:viral process"/>
    <property type="evidence" value="ECO:0007669"/>
    <property type="project" value="InterPro"/>
</dbReference>
<dbReference type="Proteomes" id="UP000549499">
    <property type="component" value="Unassembled WGS sequence"/>
</dbReference>
<evidence type="ECO:0000313" key="3">
    <source>
        <dbReference type="Proteomes" id="UP000549499"/>
    </source>
</evidence>
<dbReference type="InterPro" id="IPR008919">
    <property type="entry name" value="Retrov_capsid_N"/>
</dbReference>
<reference evidence="2 3" key="1">
    <citation type="submission" date="2019-09" db="EMBL/GenBank/DDBJ databases">
        <title>Bird 10,000 Genomes (B10K) Project - Family phase.</title>
        <authorList>
            <person name="Zhang G."/>
        </authorList>
    </citation>
    <scope>NUCLEOTIDE SEQUENCE [LARGE SCALE GENOMIC DNA]</scope>
    <source>
        <strain evidence="2">B10K-DU-003-44</strain>
        <tissue evidence="2">Muscle</tissue>
    </source>
</reference>
<organism evidence="2 3">
    <name type="scientific">Crotophaga sulcirostris</name>
    <name type="common">Groove-billed ani</name>
    <dbReference type="NCBI Taxonomy" id="33598"/>
    <lineage>
        <taxon>Eukaryota</taxon>
        <taxon>Metazoa</taxon>
        <taxon>Chordata</taxon>
        <taxon>Craniata</taxon>
        <taxon>Vertebrata</taxon>
        <taxon>Euteleostomi</taxon>
        <taxon>Archelosauria</taxon>
        <taxon>Archosauria</taxon>
        <taxon>Dinosauria</taxon>
        <taxon>Saurischia</taxon>
        <taxon>Theropoda</taxon>
        <taxon>Coelurosauria</taxon>
        <taxon>Aves</taxon>
        <taxon>Neognathae</taxon>
        <taxon>Neoaves</taxon>
        <taxon>Otidimorphae</taxon>
        <taxon>Cuculiformes</taxon>
        <taxon>Crotophagidae</taxon>
        <taxon>Crotophaga</taxon>
    </lineage>
</organism>
<feature type="domain" description="Retroviral nucleocapsid Gag protein p24 C-terminal" evidence="1">
    <location>
        <begin position="241"/>
        <end position="310"/>
    </location>
</feature>
<protein>
    <submittedName>
        <fullName evidence="2">GAK8 protein</fullName>
    </submittedName>
</protein>
<gene>
    <name evidence="2" type="primary">Ervk8_0</name>
    <name evidence="2" type="ORF">CROSUL_R13204</name>
</gene>
<dbReference type="InterPro" id="IPR045345">
    <property type="entry name" value="Gag_p24_C"/>
</dbReference>
<dbReference type="PANTHER" id="PTHR40389:SF3">
    <property type="entry name" value="IGE-BINDING PROTEIN"/>
    <property type="match status" value="1"/>
</dbReference>
<dbReference type="InterPro" id="IPR050195">
    <property type="entry name" value="Primate_lentivir_Gag_pol-like"/>
</dbReference>
<name>A0A7K5HAJ5_CROSL</name>
<evidence type="ECO:0000313" key="2">
    <source>
        <dbReference type="EMBL" id="NWS66193.1"/>
    </source>
</evidence>
<feature type="non-terminal residue" evidence="2">
    <location>
        <position position="1"/>
    </location>
</feature>
<comment type="caution">
    <text evidence="2">The sequence shown here is derived from an EMBL/GenBank/DDBJ whole genome shotgun (WGS) entry which is preliminary data.</text>
</comment>
<proteinExistence type="predicted"/>
<dbReference type="SUPFAM" id="SSF47353">
    <property type="entry name" value="Retrovirus capsid dimerization domain-like"/>
    <property type="match status" value="1"/>
</dbReference>
<dbReference type="SUPFAM" id="SSF47943">
    <property type="entry name" value="Retrovirus capsid protein, N-terminal core domain"/>
    <property type="match status" value="1"/>
</dbReference>